<proteinExistence type="predicted"/>
<accession>A0A0A8ZFB3</accession>
<evidence type="ECO:0000313" key="1">
    <source>
        <dbReference type="EMBL" id="JAD38064.1"/>
    </source>
</evidence>
<dbReference type="EMBL" id="GBRH01259831">
    <property type="protein sequence ID" value="JAD38064.1"/>
    <property type="molecule type" value="Transcribed_RNA"/>
</dbReference>
<reference evidence="1" key="1">
    <citation type="submission" date="2014-09" db="EMBL/GenBank/DDBJ databases">
        <authorList>
            <person name="Magalhaes I.L.F."/>
            <person name="Oliveira U."/>
            <person name="Santos F.R."/>
            <person name="Vidigal T.H.D.A."/>
            <person name="Brescovit A.D."/>
            <person name="Santos A.J."/>
        </authorList>
    </citation>
    <scope>NUCLEOTIDE SEQUENCE</scope>
    <source>
        <tissue evidence="1">Shoot tissue taken approximately 20 cm above the soil surface</tissue>
    </source>
</reference>
<reference evidence="1" key="2">
    <citation type="journal article" date="2015" name="Data Brief">
        <title>Shoot transcriptome of the giant reed, Arundo donax.</title>
        <authorList>
            <person name="Barrero R.A."/>
            <person name="Guerrero F.D."/>
            <person name="Moolhuijzen P."/>
            <person name="Goolsby J.A."/>
            <person name="Tidwell J."/>
            <person name="Bellgard S.E."/>
            <person name="Bellgard M.I."/>
        </authorList>
    </citation>
    <scope>NUCLEOTIDE SEQUENCE</scope>
    <source>
        <tissue evidence="1">Shoot tissue taken approximately 20 cm above the soil surface</tissue>
    </source>
</reference>
<sequence length="52" mass="6212">MDSILKHALLTLENFPFLSILLRWQRRKSGFPVTGCKIQNKLEPLTRIFFFF</sequence>
<protein>
    <submittedName>
        <fullName evidence="1">Uncharacterized protein</fullName>
    </submittedName>
</protein>
<name>A0A0A8ZFB3_ARUDO</name>
<organism evidence="1">
    <name type="scientific">Arundo donax</name>
    <name type="common">Giant reed</name>
    <name type="synonym">Donax arundinaceus</name>
    <dbReference type="NCBI Taxonomy" id="35708"/>
    <lineage>
        <taxon>Eukaryota</taxon>
        <taxon>Viridiplantae</taxon>
        <taxon>Streptophyta</taxon>
        <taxon>Embryophyta</taxon>
        <taxon>Tracheophyta</taxon>
        <taxon>Spermatophyta</taxon>
        <taxon>Magnoliopsida</taxon>
        <taxon>Liliopsida</taxon>
        <taxon>Poales</taxon>
        <taxon>Poaceae</taxon>
        <taxon>PACMAD clade</taxon>
        <taxon>Arundinoideae</taxon>
        <taxon>Arundineae</taxon>
        <taxon>Arundo</taxon>
    </lineage>
</organism>
<dbReference type="AlphaFoldDB" id="A0A0A8ZFB3"/>